<keyword evidence="8 13" id="KW-0812">Transmembrane</keyword>
<feature type="transmembrane region" description="Helical" evidence="13">
    <location>
        <begin position="126"/>
        <end position="145"/>
    </location>
</feature>
<keyword evidence="15" id="KW-1185">Reference proteome</keyword>
<evidence type="ECO:0000256" key="5">
    <source>
        <dbReference type="ARBA" id="ARBA00022448"/>
    </source>
</evidence>
<evidence type="ECO:0000256" key="3">
    <source>
        <dbReference type="ARBA" id="ARBA00007809"/>
    </source>
</evidence>
<evidence type="ECO:0000256" key="2">
    <source>
        <dbReference type="ARBA" id="ARBA00004653"/>
    </source>
</evidence>
<feature type="transmembrane region" description="Helical" evidence="13">
    <location>
        <begin position="96"/>
        <end position="114"/>
    </location>
</feature>
<evidence type="ECO:0000313" key="14">
    <source>
        <dbReference type="EMBL" id="KAK7791541.1"/>
    </source>
</evidence>
<keyword evidence="10 13" id="KW-1133">Transmembrane helix</keyword>
<dbReference type="AlphaFoldDB" id="A0AAN9Z0A7"/>
<evidence type="ECO:0000256" key="10">
    <source>
        <dbReference type="ARBA" id="ARBA00022989"/>
    </source>
</evidence>
<evidence type="ECO:0000256" key="4">
    <source>
        <dbReference type="ARBA" id="ARBA00021741"/>
    </source>
</evidence>
<dbReference type="GO" id="GO:0051119">
    <property type="term" value="F:sugar transmembrane transporter activity"/>
    <property type="evidence" value="ECO:0007669"/>
    <property type="project" value="InterPro"/>
</dbReference>
<dbReference type="FunFam" id="1.20.1280.290:FF:000004">
    <property type="entry name" value="Sugar transporter SWEET"/>
    <property type="match status" value="1"/>
</dbReference>
<feature type="transmembrane region" description="Helical" evidence="13">
    <location>
        <begin position="157"/>
        <end position="178"/>
    </location>
</feature>
<sequence>MPLEDYKDIIASAASITTIGQMLSGVPICYNIVKQGNTENVDVMPFLGGTAISVLMFEYSNILKDDAMKQVNWFGLILNTAYLLCYYIYTNDKKKVRFQSFRALLFVGVLISYAKLESTDKVEYRFGIIITALFMLLIAAPLFSLKEIIQTQCSAILPLPMILTGTLVSFQWLLYGIIIKNNFFVFQNVIGLGLSVIQLALCIIYPRTPKIKPE</sequence>
<dbReference type="InterPro" id="IPR004316">
    <property type="entry name" value="SWEET_rpt"/>
</dbReference>
<dbReference type="Proteomes" id="UP001378592">
    <property type="component" value="Unassembled WGS sequence"/>
</dbReference>
<dbReference type="Gene3D" id="1.20.1280.290">
    <property type="match status" value="2"/>
</dbReference>
<evidence type="ECO:0000256" key="13">
    <source>
        <dbReference type="SAM" id="Phobius"/>
    </source>
</evidence>
<proteinExistence type="inferred from homology"/>
<feature type="transmembrane region" description="Helical" evidence="13">
    <location>
        <begin position="40"/>
        <end position="59"/>
    </location>
</feature>
<name>A0AAN9Z0A7_9ORTH</name>
<gene>
    <name evidence="14" type="ORF">R5R35_008342</name>
</gene>
<organism evidence="14 15">
    <name type="scientific">Gryllus longicercus</name>
    <dbReference type="NCBI Taxonomy" id="2509291"/>
    <lineage>
        <taxon>Eukaryota</taxon>
        <taxon>Metazoa</taxon>
        <taxon>Ecdysozoa</taxon>
        <taxon>Arthropoda</taxon>
        <taxon>Hexapoda</taxon>
        <taxon>Insecta</taxon>
        <taxon>Pterygota</taxon>
        <taxon>Neoptera</taxon>
        <taxon>Polyneoptera</taxon>
        <taxon>Orthoptera</taxon>
        <taxon>Ensifera</taxon>
        <taxon>Gryllidea</taxon>
        <taxon>Grylloidea</taxon>
        <taxon>Gryllidae</taxon>
        <taxon>Gryllinae</taxon>
        <taxon>Gryllus</taxon>
    </lineage>
</organism>
<evidence type="ECO:0000256" key="6">
    <source>
        <dbReference type="ARBA" id="ARBA00022475"/>
    </source>
</evidence>
<keyword evidence="11" id="KW-0333">Golgi apparatus</keyword>
<comment type="caution">
    <text evidence="14">The sequence shown here is derived from an EMBL/GenBank/DDBJ whole genome shotgun (WGS) entry which is preliminary data.</text>
</comment>
<dbReference type="InterPro" id="IPR047664">
    <property type="entry name" value="SWEET"/>
</dbReference>
<keyword evidence="5" id="KW-0813">Transport</keyword>
<reference evidence="14 15" key="1">
    <citation type="submission" date="2024-03" db="EMBL/GenBank/DDBJ databases">
        <title>The genome assembly and annotation of the cricket Gryllus longicercus Weissman &amp; Gray.</title>
        <authorList>
            <person name="Szrajer S."/>
            <person name="Gray D."/>
            <person name="Ylla G."/>
        </authorList>
    </citation>
    <scope>NUCLEOTIDE SEQUENCE [LARGE SCALE GENOMIC DNA]</scope>
    <source>
        <strain evidence="14">DAG 2021-001</strain>
        <tissue evidence="14">Whole body minus gut</tissue>
    </source>
</reference>
<keyword evidence="12 13" id="KW-0472">Membrane</keyword>
<comment type="subcellular location">
    <subcellularLocation>
        <location evidence="1">Cell membrane</location>
        <topology evidence="1">Multi-pass membrane protein</topology>
    </subcellularLocation>
    <subcellularLocation>
        <location evidence="2">Golgi apparatus membrane</location>
        <topology evidence="2">Multi-pass membrane protein</topology>
    </subcellularLocation>
</comment>
<evidence type="ECO:0000256" key="7">
    <source>
        <dbReference type="ARBA" id="ARBA00022597"/>
    </source>
</evidence>
<evidence type="ECO:0000256" key="8">
    <source>
        <dbReference type="ARBA" id="ARBA00022692"/>
    </source>
</evidence>
<evidence type="ECO:0000256" key="12">
    <source>
        <dbReference type="ARBA" id="ARBA00023136"/>
    </source>
</evidence>
<evidence type="ECO:0000256" key="9">
    <source>
        <dbReference type="ARBA" id="ARBA00022737"/>
    </source>
</evidence>
<evidence type="ECO:0000313" key="15">
    <source>
        <dbReference type="Proteomes" id="UP001378592"/>
    </source>
</evidence>
<evidence type="ECO:0000256" key="1">
    <source>
        <dbReference type="ARBA" id="ARBA00004651"/>
    </source>
</evidence>
<dbReference type="EMBL" id="JAZDUA010000526">
    <property type="protein sequence ID" value="KAK7791541.1"/>
    <property type="molecule type" value="Genomic_DNA"/>
</dbReference>
<keyword evidence="7" id="KW-0762">Sugar transport</keyword>
<keyword evidence="9" id="KW-0677">Repeat</keyword>
<dbReference type="GO" id="GO:0005886">
    <property type="term" value="C:plasma membrane"/>
    <property type="evidence" value="ECO:0007669"/>
    <property type="project" value="UniProtKB-SubCell"/>
</dbReference>
<dbReference type="PANTHER" id="PTHR10791:SF5">
    <property type="entry name" value="SUGAR TRANSPORTER SWEET"/>
    <property type="match status" value="1"/>
</dbReference>
<feature type="transmembrane region" description="Helical" evidence="13">
    <location>
        <begin position="184"/>
        <end position="205"/>
    </location>
</feature>
<feature type="transmembrane region" description="Helical" evidence="13">
    <location>
        <begin position="71"/>
        <end position="89"/>
    </location>
</feature>
<feature type="transmembrane region" description="Helical" evidence="13">
    <location>
        <begin position="12"/>
        <end position="33"/>
    </location>
</feature>
<accession>A0AAN9Z0A7</accession>
<protein>
    <recommendedName>
        <fullName evidence="4">Sugar transporter SWEET1</fullName>
    </recommendedName>
</protein>
<evidence type="ECO:0000256" key="11">
    <source>
        <dbReference type="ARBA" id="ARBA00023034"/>
    </source>
</evidence>
<comment type="similarity">
    <text evidence="3">Belongs to the SWEET sugar transporter family.</text>
</comment>
<dbReference type="GO" id="GO:0000139">
    <property type="term" value="C:Golgi membrane"/>
    <property type="evidence" value="ECO:0007669"/>
    <property type="project" value="UniProtKB-SubCell"/>
</dbReference>
<dbReference type="Pfam" id="PF03083">
    <property type="entry name" value="MtN3_slv"/>
    <property type="match status" value="2"/>
</dbReference>
<dbReference type="PANTHER" id="PTHR10791">
    <property type="entry name" value="RAG1-ACTIVATING PROTEIN 1"/>
    <property type="match status" value="1"/>
</dbReference>
<keyword evidence="6" id="KW-1003">Cell membrane</keyword>